<dbReference type="PROSITE" id="PS51186">
    <property type="entry name" value="GNAT"/>
    <property type="match status" value="1"/>
</dbReference>
<comment type="caution">
    <text evidence="2">The sequence shown here is derived from an EMBL/GenBank/DDBJ whole genome shotgun (WGS) entry which is preliminary data.</text>
</comment>
<evidence type="ECO:0000256" key="1">
    <source>
        <dbReference type="SAM" id="MobiDB-lite"/>
    </source>
</evidence>
<dbReference type="OrthoDB" id="5638018at2"/>
<dbReference type="AlphaFoldDB" id="A0A4Y8WWQ4"/>
<proteinExistence type="predicted"/>
<dbReference type="Gene3D" id="3.20.170.20">
    <property type="entry name" value="Protein of unknown function DUF952"/>
    <property type="match status" value="1"/>
</dbReference>
<keyword evidence="2" id="KW-0808">Transferase</keyword>
<feature type="compositionally biased region" description="Basic and acidic residues" evidence="1">
    <location>
        <begin position="319"/>
        <end position="337"/>
    </location>
</feature>
<dbReference type="EMBL" id="JACHMC010000001">
    <property type="protein sequence ID" value="MBB4883572.1"/>
    <property type="molecule type" value="Genomic_DNA"/>
</dbReference>
<dbReference type="InterPro" id="IPR009297">
    <property type="entry name" value="DUF952"/>
</dbReference>
<dbReference type="Gene3D" id="3.40.630.30">
    <property type="match status" value="1"/>
</dbReference>
<protein>
    <submittedName>
        <fullName evidence="2">Uncharacterized protein (DUF952 family)/GNAT superfamily N-acetyltransferase</fullName>
    </submittedName>
</protein>
<dbReference type="Proteomes" id="UP000560081">
    <property type="component" value="Unassembled WGS sequence"/>
</dbReference>
<name>A0A4Y8WWQ4_9MICC</name>
<sequence length="337" mass="36032">MILHITLPEDWAEARRTGRYTASTRDATFPEVGFLHASEDARQAAVVAAAVYADRPDAFLVALDEEALTGSGFAVRREPGDPADPASELFPHVHPGTVAWDHVPVQMMRPVAAPDAEARVLREDTAEAAALQDAGWTERSRSWGARLHLADDADLTPYRDLVAAVEAHGVEVRVLGSADLPALRALDVEAAPRFPRTDGSFHTPLPEDLQARLEEEDGVAVGAFADGELIGFTLVFRTHGAEGEGRWDVDRTAVAQLRGSRGVGKAVKAASVLATHARGGRVWGTGGAEVNTAALRMNEALGFELEPLWLALVPPTPAHARETSTDTTRGEEEVKGA</sequence>
<dbReference type="SUPFAM" id="SSF56399">
    <property type="entry name" value="ADP-ribosylation"/>
    <property type="match status" value="1"/>
</dbReference>
<dbReference type="SUPFAM" id="SSF55729">
    <property type="entry name" value="Acyl-CoA N-acyltransferases (Nat)"/>
    <property type="match status" value="1"/>
</dbReference>
<gene>
    <name evidence="2" type="ORF">BJ976_001923</name>
</gene>
<organism evidence="2 3">
    <name type="scientific">Micrococcus flavus</name>
    <dbReference type="NCBI Taxonomy" id="384602"/>
    <lineage>
        <taxon>Bacteria</taxon>
        <taxon>Bacillati</taxon>
        <taxon>Actinomycetota</taxon>
        <taxon>Actinomycetes</taxon>
        <taxon>Micrococcales</taxon>
        <taxon>Micrococcaceae</taxon>
        <taxon>Micrococcus</taxon>
    </lineage>
</organism>
<keyword evidence="3" id="KW-1185">Reference proteome</keyword>
<evidence type="ECO:0000313" key="2">
    <source>
        <dbReference type="EMBL" id="MBB4883572.1"/>
    </source>
</evidence>
<accession>A0A4Y8WWQ4</accession>
<reference evidence="2 3" key="1">
    <citation type="submission" date="2020-08" db="EMBL/GenBank/DDBJ databases">
        <title>Sequencing the genomes of 1000 actinobacteria strains.</title>
        <authorList>
            <person name="Klenk H.-P."/>
        </authorList>
    </citation>
    <scope>NUCLEOTIDE SEQUENCE [LARGE SCALE GENOMIC DNA]</scope>
    <source>
        <strain evidence="2 3">DSM 19079</strain>
    </source>
</reference>
<dbReference type="InterPro" id="IPR000182">
    <property type="entry name" value="GNAT_dom"/>
</dbReference>
<dbReference type="GO" id="GO:0016747">
    <property type="term" value="F:acyltransferase activity, transferring groups other than amino-acyl groups"/>
    <property type="evidence" value="ECO:0007669"/>
    <property type="project" value="InterPro"/>
</dbReference>
<dbReference type="InterPro" id="IPR016181">
    <property type="entry name" value="Acyl_CoA_acyltransferase"/>
</dbReference>
<evidence type="ECO:0000313" key="3">
    <source>
        <dbReference type="Proteomes" id="UP000560081"/>
    </source>
</evidence>
<dbReference type="Pfam" id="PF06108">
    <property type="entry name" value="DUF952"/>
    <property type="match status" value="1"/>
</dbReference>
<dbReference type="Pfam" id="PF00583">
    <property type="entry name" value="Acetyltransf_1"/>
    <property type="match status" value="1"/>
</dbReference>
<feature type="region of interest" description="Disordered" evidence="1">
    <location>
        <begin position="316"/>
        <end position="337"/>
    </location>
</feature>
<dbReference type="RefSeq" id="WP_135030729.1">
    <property type="nucleotide sequence ID" value="NZ_BMLA01000014.1"/>
</dbReference>